<name>A0A7Y0EIX3_9CLOT</name>
<dbReference type="Pfam" id="PF01161">
    <property type="entry name" value="PBP"/>
    <property type="match status" value="1"/>
</dbReference>
<evidence type="ECO:0000313" key="1">
    <source>
        <dbReference type="EMBL" id="NMM64331.1"/>
    </source>
</evidence>
<dbReference type="PANTHER" id="PTHR30289:SF1">
    <property type="entry name" value="PEBP (PHOSPHATIDYLETHANOLAMINE-BINDING PROTEIN) FAMILY PROTEIN"/>
    <property type="match status" value="1"/>
</dbReference>
<dbReference type="Proteomes" id="UP000537131">
    <property type="component" value="Unassembled WGS sequence"/>
</dbReference>
<sequence>MNACDYVKAQVNLGVTSSAFEDGGTIPKKYTGRGEDNSPPIKLETIDKKAETIAIIMDDLDNPLGMFNHWVIWNIPASFSDIPEGISKEKIVKSLGNAVQGQSYYGNKHYYRGPKPPFGTHKYVFKVYVLDSTLNLSENSDKVALQKTMEGHILQYGTLTGYF</sequence>
<dbReference type="NCBIfam" id="TIGR00481">
    <property type="entry name" value="YbhB/YbcL family Raf kinase inhibitor-like protein"/>
    <property type="match status" value="1"/>
</dbReference>
<evidence type="ECO:0000313" key="2">
    <source>
        <dbReference type="Proteomes" id="UP000537131"/>
    </source>
</evidence>
<dbReference type="PANTHER" id="PTHR30289">
    <property type="entry name" value="UNCHARACTERIZED PROTEIN YBCL-RELATED"/>
    <property type="match status" value="1"/>
</dbReference>
<accession>A0A7Y0EIX3</accession>
<dbReference type="InterPro" id="IPR005247">
    <property type="entry name" value="YbhB_YbcL/LppC-like"/>
</dbReference>
<dbReference type="SUPFAM" id="SSF49777">
    <property type="entry name" value="PEBP-like"/>
    <property type="match status" value="1"/>
</dbReference>
<organism evidence="1 2">
    <name type="scientific">Clostridium muellerianum</name>
    <dbReference type="NCBI Taxonomy" id="2716538"/>
    <lineage>
        <taxon>Bacteria</taxon>
        <taxon>Bacillati</taxon>
        <taxon>Bacillota</taxon>
        <taxon>Clostridia</taxon>
        <taxon>Eubacteriales</taxon>
        <taxon>Clostridiaceae</taxon>
        <taxon>Clostridium</taxon>
    </lineage>
</organism>
<dbReference type="CDD" id="cd00865">
    <property type="entry name" value="PEBP_bact_arch"/>
    <property type="match status" value="1"/>
</dbReference>
<dbReference type="EMBL" id="JABBNI010000036">
    <property type="protein sequence ID" value="NMM64331.1"/>
    <property type="molecule type" value="Genomic_DNA"/>
</dbReference>
<keyword evidence="2" id="KW-1185">Reference proteome</keyword>
<reference evidence="1 2" key="2">
    <citation type="submission" date="2020-06" db="EMBL/GenBank/DDBJ databases">
        <title>Complete Genome Sequence of Clostridium muelleri sp. nov. P21T, an Acid-Alcohol Producing Acetogen Isolated from Old Hay.</title>
        <authorList>
            <person name="Duncan K.E."/>
            <person name="Tanner R.S."/>
        </authorList>
    </citation>
    <scope>NUCLEOTIDE SEQUENCE [LARGE SCALE GENOMIC DNA]</scope>
    <source>
        <strain evidence="1 2">P21</strain>
    </source>
</reference>
<dbReference type="AlphaFoldDB" id="A0A7Y0EIX3"/>
<proteinExistence type="predicted"/>
<reference evidence="1 2" key="1">
    <citation type="submission" date="2020-04" db="EMBL/GenBank/DDBJ databases">
        <authorList>
            <person name="Doyle D.A."/>
        </authorList>
    </citation>
    <scope>NUCLEOTIDE SEQUENCE [LARGE SCALE GENOMIC DNA]</scope>
    <source>
        <strain evidence="1 2">P21</strain>
    </source>
</reference>
<protein>
    <submittedName>
        <fullName evidence="1">YbhB/YbcL family Raf kinase inhibitor-like protein</fullName>
    </submittedName>
</protein>
<dbReference type="Gene3D" id="3.90.280.10">
    <property type="entry name" value="PEBP-like"/>
    <property type="match status" value="1"/>
</dbReference>
<dbReference type="InterPro" id="IPR008914">
    <property type="entry name" value="PEBP"/>
</dbReference>
<comment type="caution">
    <text evidence="1">The sequence shown here is derived from an EMBL/GenBank/DDBJ whole genome shotgun (WGS) entry which is preliminary data.</text>
</comment>
<dbReference type="InterPro" id="IPR036610">
    <property type="entry name" value="PEBP-like_sf"/>
</dbReference>
<gene>
    <name evidence="1" type="ORF">HBE96_17035</name>
</gene>